<sequence>MVRCCGMVLNMRPRKLRGAKFRSDSTLRPSNGRRRRLSNGGLVPKGAAGPAGTASLTTHPCLVRLQTERTRRRRRRAEGNFVLHAKVAKVVPSLALRVS</sequence>
<evidence type="ECO:0000256" key="1">
    <source>
        <dbReference type="SAM" id="MobiDB-lite"/>
    </source>
</evidence>
<dbReference type="AlphaFoldDB" id="A0AAD9YK12"/>
<gene>
    <name evidence="2" type="ORF">CKAH01_00657</name>
</gene>
<dbReference type="Proteomes" id="UP001281614">
    <property type="component" value="Unassembled WGS sequence"/>
</dbReference>
<dbReference type="EMBL" id="VYYT01000112">
    <property type="protein sequence ID" value="KAK2769050.1"/>
    <property type="molecule type" value="Genomic_DNA"/>
</dbReference>
<name>A0AAD9YK12_COLKA</name>
<proteinExistence type="predicted"/>
<comment type="caution">
    <text evidence="2">The sequence shown here is derived from an EMBL/GenBank/DDBJ whole genome shotgun (WGS) entry which is preliminary data.</text>
</comment>
<organism evidence="2 3">
    <name type="scientific">Colletotrichum kahawae</name>
    <name type="common">Coffee berry disease fungus</name>
    <dbReference type="NCBI Taxonomy" id="34407"/>
    <lineage>
        <taxon>Eukaryota</taxon>
        <taxon>Fungi</taxon>
        <taxon>Dikarya</taxon>
        <taxon>Ascomycota</taxon>
        <taxon>Pezizomycotina</taxon>
        <taxon>Sordariomycetes</taxon>
        <taxon>Hypocreomycetidae</taxon>
        <taxon>Glomerellales</taxon>
        <taxon>Glomerellaceae</taxon>
        <taxon>Colletotrichum</taxon>
        <taxon>Colletotrichum gloeosporioides species complex</taxon>
    </lineage>
</organism>
<accession>A0AAD9YK12</accession>
<feature type="region of interest" description="Disordered" evidence="1">
    <location>
        <begin position="16"/>
        <end position="77"/>
    </location>
</feature>
<protein>
    <submittedName>
        <fullName evidence="2">Uncharacterized protein</fullName>
    </submittedName>
</protein>
<reference evidence="2" key="1">
    <citation type="submission" date="2023-02" db="EMBL/GenBank/DDBJ databases">
        <title>Colletotrichum kahawae CIFC_Que2 genome sequencing and assembly.</title>
        <authorList>
            <person name="Baroncelli R."/>
        </authorList>
    </citation>
    <scope>NUCLEOTIDE SEQUENCE</scope>
    <source>
        <strain evidence="2">CIFC_Que2</strain>
    </source>
</reference>
<keyword evidence="3" id="KW-1185">Reference proteome</keyword>
<evidence type="ECO:0000313" key="3">
    <source>
        <dbReference type="Proteomes" id="UP001281614"/>
    </source>
</evidence>
<evidence type="ECO:0000313" key="2">
    <source>
        <dbReference type="EMBL" id="KAK2769050.1"/>
    </source>
</evidence>